<name>A0A2U9ID14_9CREN</name>
<proteinExistence type="predicted"/>
<evidence type="ECO:0000313" key="2">
    <source>
        <dbReference type="Proteomes" id="UP000248044"/>
    </source>
</evidence>
<keyword evidence="2" id="KW-1185">Reference proteome</keyword>
<protein>
    <submittedName>
        <fullName evidence="1">Uncharacterized protein</fullName>
    </submittedName>
</protein>
<accession>A0A2U9ID14</accession>
<evidence type="ECO:0000313" key="1">
    <source>
        <dbReference type="EMBL" id="AWR93918.1"/>
    </source>
</evidence>
<dbReference type="Proteomes" id="UP000248044">
    <property type="component" value="Chromosome"/>
</dbReference>
<sequence length="118" mass="14171">MENAIKEFGFENFLKLDNGTVILKNSNHKLIILVFLGEKLCLEEQILLYLRNTNEIKDLDKLNEIKNCNEIKGIIKKNNEVRRYFSNFEDTLEYLIKKLNKNFFPQIWEAMEFIEKYC</sequence>
<dbReference type="AlphaFoldDB" id="A0A2U9ID14"/>
<reference evidence="1 2" key="1">
    <citation type="submission" date="2018-05" db="EMBL/GenBank/DDBJ databases">
        <title>Complete Genome Sequences of Extremely Thermoacidophilic, Metal-Mobilizing Type-Strain Members of the Archaeal Family Sulfolobaceae: Acidianus brierleyi DSM-1651T, Acidianus sulfidivorans DSM-18786T, Metallosphaera hakonensis DSM-7519T, and Metallosphaera prunae DSM-10039T.</title>
        <authorList>
            <person name="Counts J.A."/>
            <person name="Kelly R.M."/>
        </authorList>
    </citation>
    <scope>NUCLEOTIDE SEQUENCE [LARGE SCALE GENOMIC DNA]</scope>
    <source>
        <strain evidence="1 2">DSM 1651</strain>
    </source>
</reference>
<dbReference type="EMBL" id="CP029289">
    <property type="protein sequence ID" value="AWR93918.1"/>
    <property type="molecule type" value="Genomic_DNA"/>
</dbReference>
<gene>
    <name evidence="1" type="ORF">DFR85_04080</name>
</gene>
<organism evidence="1 2">
    <name type="scientific">Acidianus brierleyi</name>
    <dbReference type="NCBI Taxonomy" id="41673"/>
    <lineage>
        <taxon>Archaea</taxon>
        <taxon>Thermoproteota</taxon>
        <taxon>Thermoprotei</taxon>
        <taxon>Sulfolobales</taxon>
        <taxon>Sulfolobaceae</taxon>
        <taxon>Acidianus</taxon>
    </lineage>
</organism>
<dbReference type="KEGG" id="abri:DFR85_15875"/>